<dbReference type="EMBL" id="JARKIK010000078">
    <property type="protein sequence ID" value="KAK8726656.1"/>
    <property type="molecule type" value="Genomic_DNA"/>
</dbReference>
<name>A0AAW0WGU9_CHEQU</name>
<dbReference type="GO" id="GO:0005524">
    <property type="term" value="F:ATP binding"/>
    <property type="evidence" value="ECO:0007669"/>
    <property type="project" value="InterPro"/>
</dbReference>
<organism evidence="2 3">
    <name type="scientific">Cherax quadricarinatus</name>
    <name type="common">Australian red claw crayfish</name>
    <dbReference type="NCBI Taxonomy" id="27406"/>
    <lineage>
        <taxon>Eukaryota</taxon>
        <taxon>Metazoa</taxon>
        <taxon>Ecdysozoa</taxon>
        <taxon>Arthropoda</taxon>
        <taxon>Crustacea</taxon>
        <taxon>Multicrustacea</taxon>
        <taxon>Malacostraca</taxon>
        <taxon>Eumalacostraca</taxon>
        <taxon>Eucarida</taxon>
        <taxon>Decapoda</taxon>
        <taxon>Pleocyemata</taxon>
        <taxon>Astacidea</taxon>
        <taxon>Parastacoidea</taxon>
        <taxon>Parastacidae</taxon>
        <taxon>Cherax</taxon>
    </lineage>
</organism>
<gene>
    <name evidence="2" type="ORF">OTU49_009976</name>
</gene>
<dbReference type="PANTHER" id="PTHR24416">
    <property type="entry name" value="TYROSINE-PROTEIN KINASE RECEPTOR"/>
    <property type="match status" value="1"/>
</dbReference>
<dbReference type="AlphaFoldDB" id="A0AAW0WGU9"/>
<reference evidence="2" key="2">
    <citation type="submission" date="2024-01" db="EMBL/GenBank/DDBJ databases">
        <authorList>
            <person name="He J."/>
            <person name="Wang M."/>
            <person name="Zheng J."/>
            <person name="Liu Z."/>
        </authorList>
    </citation>
    <scope>NUCLEOTIDE SEQUENCE</scope>
    <source>
        <strain evidence="2">ZL_2023a</strain>
        <tissue evidence="2">Muscle</tissue>
    </source>
</reference>
<dbReference type="SMART" id="SM00219">
    <property type="entry name" value="TyrKc"/>
    <property type="match status" value="1"/>
</dbReference>
<dbReference type="InterPro" id="IPR001245">
    <property type="entry name" value="Ser-Thr/Tyr_kinase_cat_dom"/>
</dbReference>
<evidence type="ECO:0000259" key="1">
    <source>
        <dbReference type="PROSITE" id="PS50011"/>
    </source>
</evidence>
<dbReference type="InterPro" id="IPR020635">
    <property type="entry name" value="Tyr_kinase_cat_dom"/>
</dbReference>
<dbReference type="GO" id="GO:0004714">
    <property type="term" value="F:transmembrane receptor protein tyrosine kinase activity"/>
    <property type="evidence" value="ECO:0007669"/>
    <property type="project" value="TreeGrafter"/>
</dbReference>
<comment type="caution">
    <text evidence="2">The sequence shown here is derived from an EMBL/GenBank/DDBJ whole genome shotgun (WGS) entry which is preliminary data.</text>
</comment>
<dbReference type="InterPro" id="IPR000719">
    <property type="entry name" value="Prot_kinase_dom"/>
</dbReference>
<evidence type="ECO:0000313" key="3">
    <source>
        <dbReference type="Proteomes" id="UP001445076"/>
    </source>
</evidence>
<dbReference type="Gene3D" id="1.10.510.10">
    <property type="entry name" value="Transferase(Phosphotransferase) domain 1"/>
    <property type="match status" value="1"/>
</dbReference>
<accession>A0AAW0WGU9</accession>
<dbReference type="InterPro" id="IPR011009">
    <property type="entry name" value="Kinase-like_dom_sf"/>
</dbReference>
<dbReference type="GO" id="GO:0005886">
    <property type="term" value="C:plasma membrane"/>
    <property type="evidence" value="ECO:0007669"/>
    <property type="project" value="TreeGrafter"/>
</dbReference>
<dbReference type="EMBL" id="JARKIK010000078">
    <property type="protein sequence ID" value="KAK8726655.1"/>
    <property type="molecule type" value="Genomic_DNA"/>
</dbReference>
<dbReference type="GO" id="GO:0043235">
    <property type="term" value="C:receptor complex"/>
    <property type="evidence" value="ECO:0007669"/>
    <property type="project" value="TreeGrafter"/>
</dbReference>
<dbReference type="Proteomes" id="UP001445076">
    <property type="component" value="Unassembled WGS sequence"/>
</dbReference>
<dbReference type="PRINTS" id="PR00109">
    <property type="entry name" value="TYRKINASE"/>
</dbReference>
<dbReference type="InterPro" id="IPR050122">
    <property type="entry name" value="RTK"/>
</dbReference>
<dbReference type="PROSITE" id="PS50011">
    <property type="entry name" value="PROTEIN_KINASE_DOM"/>
    <property type="match status" value="1"/>
</dbReference>
<dbReference type="PANTHER" id="PTHR24416:SF489">
    <property type="entry name" value="PROTEIN KINASE DOMAIN-CONTAINING PROTEIN"/>
    <property type="match status" value="1"/>
</dbReference>
<feature type="non-terminal residue" evidence="2">
    <location>
        <position position="1"/>
    </location>
</feature>
<dbReference type="SUPFAM" id="SSF56112">
    <property type="entry name" value="Protein kinase-like (PK-like)"/>
    <property type="match status" value="1"/>
</dbReference>
<dbReference type="EMBL" id="JARKIK010000078">
    <property type="protein sequence ID" value="KAK8726657.1"/>
    <property type="molecule type" value="Genomic_DNA"/>
</dbReference>
<dbReference type="GO" id="GO:0007169">
    <property type="term" value="P:cell surface receptor protein tyrosine kinase signaling pathway"/>
    <property type="evidence" value="ECO:0007669"/>
    <property type="project" value="TreeGrafter"/>
</dbReference>
<keyword evidence="3" id="KW-1185">Reference proteome</keyword>
<dbReference type="Pfam" id="PF07714">
    <property type="entry name" value="PK_Tyr_Ser-Thr"/>
    <property type="match status" value="1"/>
</dbReference>
<feature type="domain" description="Protein kinase" evidence="1">
    <location>
        <begin position="1"/>
        <end position="101"/>
    </location>
</feature>
<sequence>GMLPVRWMAPESLTDGVFTTMSDIWSYGVLLYEIVTFGAFPFQGMTNDQVLEHVKAGHTIAIPRGVKPQLDVLLKTCWNRNPMRRPQVLQIIEHLINYPRLISPCLDGPQSSVQIEDTVSLEMRIPDKTRKLSLSINNRLQNVASSSRKRSMSGNMVMNIPPLTTSLSEDGMISAHSNLDALNLNHVMLEESEVGEDPLLPPAQYVSSRYMSLAHKDHKEKEKESLVSRQQGDYCTTDISRDLWTSVTPV</sequence>
<protein>
    <recommendedName>
        <fullName evidence="1">Protein kinase domain-containing protein</fullName>
    </recommendedName>
</protein>
<reference evidence="2 3" key="1">
    <citation type="journal article" date="2024" name="BMC Genomics">
        <title>Genome assembly of redclaw crayfish (Cherax quadricarinatus) provides insights into its immune adaptation and hypoxia tolerance.</title>
        <authorList>
            <person name="Liu Z."/>
            <person name="Zheng J."/>
            <person name="Li H."/>
            <person name="Fang K."/>
            <person name="Wang S."/>
            <person name="He J."/>
            <person name="Zhou D."/>
            <person name="Weng S."/>
            <person name="Chi M."/>
            <person name="Gu Z."/>
            <person name="He J."/>
            <person name="Li F."/>
            <person name="Wang M."/>
        </authorList>
    </citation>
    <scope>NUCLEOTIDE SEQUENCE [LARGE SCALE GENOMIC DNA]</scope>
    <source>
        <strain evidence="2">ZL_2023a</strain>
    </source>
</reference>
<proteinExistence type="predicted"/>
<evidence type="ECO:0000313" key="2">
    <source>
        <dbReference type="EMBL" id="KAK8726657.1"/>
    </source>
</evidence>